<sequence>MPTIITLNNVQFDPGLNLPLLPLDAYDGPGVLLIHDYRRARCLAPGVLTEGQLITNLSRNVTAGIDAGDLIGAAGVTRDGQGLRFSRPNGAQISDWIRATGLGALPLQSGVDWVATVWVRQRAAVDWQGVIGSAGNSGSTETTNSWGLYIQGSGGLDPYGITARAWTTAGALVQYGLDHPLPVGGPVVQLAFGMTFSGGAATMHWGYNGGLQIGADVGAWRVPQYPLQIGTAGTDGQSGATIYRATLAQVGAGRRYASIAEAVARDYALGAGQFG</sequence>
<name>A0A100HNE4_9DEIO</name>
<evidence type="ECO:0000313" key="1">
    <source>
        <dbReference type="EMBL" id="GAQ23921.1"/>
    </source>
</evidence>
<evidence type="ECO:0000313" key="2">
    <source>
        <dbReference type="Proteomes" id="UP000056209"/>
    </source>
</evidence>
<accession>A0A100HNE4</accession>
<dbReference type="AlphaFoldDB" id="A0A100HNE4"/>
<proteinExistence type="predicted"/>
<keyword evidence="2" id="KW-1185">Reference proteome</keyword>
<dbReference type="RefSeq" id="WP_058980085.1">
    <property type="nucleotide sequence ID" value="NZ_BCMS01000006.1"/>
</dbReference>
<dbReference type="EMBL" id="BCMS01000006">
    <property type="protein sequence ID" value="GAQ23921.1"/>
    <property type="molecule type" value="Genomic_DNA"/>
</dbReference>
<organism evidence="1 2">
    <name type="scientific">Deinococcus grandis</name>
    <dbReference type="NCBI Taxonomy" id="57498"/>
    <lineage>
        <taxon>Bacteria</taxon>
        <taxon>Thermotogati</taxon>
        <taxon>Deinococcota</taxon>
        <taxon>Deinococci</taxon>
        <taxon>Deinococcales</taxon>
        <taxon>Deinococcaceae</taxon>
        <taxon>Deinococcus</taxon>
    </lineage>
</organism>
<gene>
    <name evidence="1" type="ORF">DEIGR_400054</name>
</gene>
<reference evidence="2" key="1">
    <citation type="submission" date="2015-11" db="EMBL/GenBank/DDBJ databases">
        <title>Draft Genome Sequence of the Radioresistant Bacterium Deinococcus grandis, Isolated from Freshwater Fish in Japan.</title>
        <authorList>
            <person name="Satoh K."/>
            <person name="Onodera T."/>
            <person name="Omoso K."/>
            <person name="Takeda-Yano K."/>
            <person name="Katayama T."/>
            <person name="Oono Y."/>
            <person name="Narumi I."/>
        </authorList>
    </citation>
    <scope>NUCLEOTIDE SEQUENCE [LARGE SCALE GENOMIC DNA]</scope>
    <source>
        <strain evidence="2">ATCC 43672</strain>
    </source>
</reference>
<comment type="caution">
    <text evidence="1">The sequence shown here is derived from an EMBL/GenBank/DDBJ whole genome shotgun (WGS) entry which is preliminary data.</text>
</comment>
<dbReference type="Proteomes" id="UP000056209">
    <property type="component" value="Unassembled WGS sequence"/>
</dbReference>
<protein>
    <submittedName>
        <fullName evidence="1">3-oxoacyl-(Acyl-carrier-protein) reductase</fullName>
    </submittedName>
</protein>